<keyword evidence="4" id="KW-1185">Reference proteome</keyword>
<dbReference type="CDD" id="cd02440">
    <property type="entry name" value="AdoMet_MTases"/>
    <property type="match status" value="1"/>
</dbReference>
<dbReference type="Gene3D" id="1.10.1660.10">
    <property type="match status" value="1"/>
</dbReference>
<dbReference type="PROSITE" id="PS50937">
    <property type="entry name" value="HTH_MERR_2"/>
    <property type="match status" value="1"/>
</dbReference>
<protein>
    <submittedName>
        <fullName evidence="3">DNA-binding transcriptional MerR regulator</fullName>
    </submittedName>
</protein>
<evidence type="ECO:0000313" key="4">
    <source>
        <dbReference type="Proteomes" id="UP001549366"/>
    </source>
</evidence>
<keyword evidence="1 3" id="KW-0238">DNA-binding</keyword>
<reference evidence="3 4" key="1">
    <citation type="submission" date="2024-06" db="EMBL/GenBank/DDBJ databases">
        <title>Genomic Encyclopedia of Type Strains, Phase V (KMG-V): Genome sequencing to study the core and pangenomes of soil and plant-associated prokaryotes.</title>
        <authorList>
            <person name="Whitman W."/>
        </authorList>
    </citation>
    <scope>NUCLEOTIDE SEQUENCE [LARGE SCALE GENOMIC DNA]</scope>
    <source>
        <strain evidence="3 4">NE40</strain>
    </source>
</reference>
<accession>A0ABV2SDL0</accession>
<dbReference type="EMBL" id="JBEWTB010000002">
    <property type="protein sequence ID" value="MET4755861.1"/>
    <property type="molecule type" value="Genomic_DNA"/>
</dbReference>
<gene>
    <name evidence="3" type="ORF">V5J35_001053</name>
</gene>
<dbReference type="Pfam" id="PF13411">
    <property type="entry name" value="MerR_1"/>
    <property type="match status" value="1"/>
</dbReference>
<organism evidence="3 4">
    <name type="scientific">Endozoicomonas lisbonensis</name>
    <dbReference type="NCBI Taxonomy" id="3120522"/>
    <lineage>
        <taxon>Bacteria</taxon>
        <taxon>Pseudomonadati</taxon>
        <taxon>Pseudomonadota</taxon>
        <taxon>Gammaproteobacteria</taxon>
        <taxon>Oceanospirillales</taxon>
        <taxon>Endozoicomonadaceae</taxon>
        <taxon>Endozoicomonas</taxon>
    </lineage>
</organism>
<evidence type="ECO:0000259" key="2">
    <source>
        <dbReference type="PROSITE" id="PS50937"/>
    </source>
</evidence>
<dbReference type="InterPro" id="IPR041698">
    <property type="entry name" value="Methyltransf_25"/>
</dbReference>
<dbReference type="PRINTS" id="PR00040">
    <property type="entry name" value="HTHMERR"/>
</dbReference>
<evidence type="ECO:0000313" key="3">
    <source>
        <dbReference type="EMBL" id="MET4755861.1"/>
    </source>
</evidence>
<sequence>MYKISELASRAGLSRSTLLYYEKLGLLRGQRSANGYRYYTDTDLQQLFLIRQLQAGGLSLKECLNCLNSGPDPAILRQRLKILDQEIADKQQARQLLSSLLGEDDNTLRGFHINLEQRAPIAHEQWLQAQGFNQTDRLQLRWLSRNLHQHSDYMNDFKRIFEGLDRHGPGSEQDSLWALSQVGNSPESILDIGCGTGASSLLLAEQTSARVTALDNLQESLDCLKQKAEKNKLSHRIQTCNANMTDIPFAPASFDLLWSEGSAYIMGFAHALSQWRPLLKDHGFLVVSDLVWTGKQQDDDIADFWRMGYPDMQTAGERFDQCRHHGYELVASRMQGKDAWDNYVRPLEQRLNQLEPEMSGSQTIKDLRKEIGILDRFKGRFTYMIMVLQKKS</sequence>
<dbReference type="Gene3D" id="3.40.50.150">
    <property type="entry name" value="Vaccinia Virus protein VP39"/>
    <property type="match status" value="1"/>
</dbReference>
<dbReference type="Pfam" id="PF13649">
    <property type="entry name" value="Methyltransf_25"/>
    <property type="match status" value="1"/>
</dbReference>
<dbReference type="GO" id="GO:0003677">
    <property type="term" value="F:DNA binding"/>
    <property type="evidence" value="ECO:0007669"/>
    <property type="project" value="UniProtKB-KW"/>
</dbReference>
<dbReference type="SUPFAM" id="SSF46955">
    <property type="entry name" value="Putative DNA-binding domain"/>
    <property type="match status" value="1"/>
</dbReference>
<name>A0ABV2SDL0_9GAMM</name>
<dbReference type="InterPro" id="IPR009061">
    <property type="entry name" value="DNA-bd_dom_put_sf"/>
</dbReference>
<feature type="domain" description="HTH merR-type" evidence="2">
    <location>
        <begin position="1"/>
        <end position="62"/>
    </location>
</feature>
<dbReference type="SUPFAM" id="SSF53335">
    <property type="entry name" value="S-adenosyl-L-methionine-dependent methyltransferases"/>
    <property type="match status" value="1"/>
</dbReference>
<dbReference type="PANTHER" id="PTHR30204">
    <property type="entry name" value="REDOX-CYCLING DRUG-SENSING TRANSCRIPTIONAL ACTIVATOR SOXR"/>
    <property type="match status" value="1"/>
</dbReference>
<dbReference type="Proteomes" id="UP001549366">
    <property type="component" value="Unassembled WGS sequence"/>
</dbReference>
<evidence type="ECO:0000256" key="1">
    <source>
        <dbReference type="ARBA" id="ARBA00023125"/>
    </source>
</evidence>
<dbReference type="InterPro" id="IPR029063">
    <property type="entry name" value="SAM-dependent_MTases_sf"/>
</dbReference>
<comment type="caution">
    <text evidence="3">The sequence shown here is derived from an EMBL/GenBank/DDBJ whole genome shotgun (WGS) entry which is preliminary data.</text>
</comment>
<dbReference type="RefSeq" id="WP_354010240.1">
    <property type="nucleotide sequence ID" value="NZ_JBEWTA010000001.1"/>
</dbReference>
<dbReference type="SMART" id="SM00422">
    <property type="entry name" value="HTH_MERR"/>
    <property type="match status" value="1"/>
</dbReference>
<proteinExistence type="predicted"/>
<dbReference type="InterPro" id="IPR047057">
    <property type="entry name" value="MerR_fam"/>
</dbReference>
<dbReference type="PANTHER" id="PTHR30204:SF97">
    <property type="entry name" value="MERR FAMILY REGULATORY PROTEIN"/>
    <property type="match status" value="1"/>
</dbReference>
<dbReference type="InterPro" id="IPR000551">
    <property type="entry name" value="MerR-type_HTH_dom"/>
</dbReference>